<dbReference type="OrthoDB" id="5608857at2"/>
<gene>
    <name evidence="2" type="ORF">PAQ31011_01479</name>
</gene>
<organism evidence="2 3">
    <name type="scientific">Pandoraea aquatica</name>
    <dbReference type="NCBI Taxonomy" id="2508290"/>
    <lineage>
        <taxon>Bacteria</taxon>
        <taxon>Pseudomonadati</taxon>
        <taxon>Pseudomonadota</taxon>
        <taxon>Betaproteobacteria</taxon>
        <taxon>Burkholderiales</taxon>
        <taxon>Burkholderiaceae</taxon>
        <taxon>Pandoraea</taxon>
    </lineage>
</organism>
<keyword evidence="1" id="KW-1133">Transmembrane helix</keyword>
<dbReference type="Proteomes" id="UP000366819">
    <property type="component" value="Unassembled WGS sequence"/>
</dbReference>
<sequence length="167" mass="18731">MRRGSANRATRVGRLHAQRGSAYFGMLVAVAIFGLMLTQMAALWTSQRQREREADLLAKGDEIRRAIGSYYTSGPAAGRYPPSLDDLVVDKRQARTLHHLRRAYRDPMTDNEWRTVRSPDGGIMGVFSSATGKPFRQQGFSEADKAFANQSSYAGWVFLYTPQAARR</sequence>
<proteinExistence type="predicted"/>
<evidence type="ECO:0000256" key="1">
    <source>
        <dbReference type="SAM" id="Phobius"/>
    </source>
</evidence>
<evidence type="ECO:0000313" key="3">
    <source>
        <dbReference type="Proteomes" id="UP000366819"/>
    </source>
</evidence>
<accession>A0A5E4TJJ2</accession>
<reference evidence="2 3" key="1">
    <citation type="submission" date="2019-08" db="EMBL/GenBank/DDBJ databases">
        <authorList>
            <person name="Peeters C."/>
        </authorList>
    </citation>
    <scope>NUCLEOTIDE SEQUENCE [LARGE SCALE GENOMIC DNA]</scope>
    <source>
        <strain evidence="2 3">LMG 31011</strain>
    </source>
</reference>
<name>A0A5E4TJJ2_9BURK</name>
<dbReference type="RefSeq" id="WP_150575193.1">
    <property type="nucleotide sequence ID" value="NZ_CABPSN010000002.1"/>
</dbReference>
<dbReference type="AlphaFoldDB" id="A0A5E4TJJ2"/>
<evidence type="ECO:0008006" key="4">
    <source>
        <dbReference type="Google" id="ProtNLM"/>
    </source>
</evidence>
<keyword evidence="1" id="KW-0812">Transmembrane</keyword>
<protein>
    <recommendedName>
        <fullName evidence="4">Type II secretory pathway, pseudopilin PulG</fullName>
    </recommendedName>
</protein>
<keyword evidence="1" id="KW-0472">Membrane</keyword>
<dbReference type="EMBL" id="CABPSN010000002">
    <property type="protein sequence ID" value="VVD88067.1"/>
    <property type="molecule type" value="Genomic_DNA"/>
</dbReference>
<evidence type="ECO:0000313" key="2">
    <source>
        <dbReference type="EMBL" id="VVD88067.1"/>
    </source>
</evidence>
<feature type="transmembrane region" description="Helical" evidence="1">
    <location>
        <begin position="21"/>
        <end position="44"/>
    </location>
</feature>
<keyword evidence="3" id="KW-1185">Reference proteome</keyword>